<reference evidence="4 5" key="1">
    <citation type="submission" date="2018-05" db="EMBL/GenBank/DDBJ databases">
        <title>A metagenomic window into the 2 km-deep terrestrial subsurface aquifer revealed taxonomically and functionally diverse microbial community comprising novel uncultured bacterial lineages.</title>
        <authorList>
            <person name="Kadnikov V.V."/>
            <person name="Mardanov A.V."/>
            <person name="Beletsky A.V."/>
            <person name="Banks D."/>
            <person name="Pimenov N.V."/>
            <person name="Frank Y.A."/>
            <person name="Karnachuk O.V."/>
            <person name="Ravin N.V."/>
        </authorList>
    </citation>
    <scope>NUCLEOTIDE SEQUENCE [LARGE SCALE GENOMIC DNA]</scope>
    <source>
        <strain evidence="4">BY5</strain>
    </source>
</reference>
<gene>
    <name evidence="4" type="ORF">OZSIB_3479</name>
</gene>
<dbReference type="Pfam" id="PF05226">
    <property type="entry name" value="CHASE2"/>
    <property type="match status" value="1"/>
</dbReference>
<comment type="caution">
    <text evidence="4">The sequence shown here is derived from an EMBL/GenBank/DDBJ whole genome shotgun (WGS) entry which is preliminary data.</text>
</comment>
<dbReference type="PROSITE" id="PS50125">
    <property type="entry name" value="GUANYLATE_CYCLASE_2"/>
    <property type="match status" value="1"/>
</dbReference>
<evidence type="ECO:0000259" key="3">
    <source>
        <dbReference type="PROSITE" id="PS50125"/>
    </source>
</evidence>
<dbReference type="GO" id="GO:0035556">
    <property type="term" value="P:intracellular signal transduction"/>
    <property type="evidence" value="ECO:0007669"/>
    <property type="project" value="InterPro"/>
</dbReference>
<dbReference type="PANTHER" id="PTHR43081:SF1">
    <property type="entry name" value="ADENYLATE CYCLASE, TERMINAL-DIFFERENTIATION SPECIFIC"/>
    <property type="match status" value="1"/>
</dbReference>
<feature type="transmembrane region" description="Helical" evidence="2">
    <location>
        <begin position="342"/>
        <end position="360"/>
    </location>
</feature>
<dbReference type="EMBL" id="QOQW01000007">
    <property type="protein sequence ID" value="RCK80297.1"/>
    <property type="molecule type" value="Genomic_DNA"/>
</dbReference>
<evidence type="ECO:0000313" key="5">
    <source>
        <dbReference type="Proteomes" id="UP000252355"/>
    </source>
</evidence>
<keyword evidence="2" id="KW-0472">Membrane</keyword>
<dbReference type="SUPFAM" id="SSF55073">
    <property type="entry name" value="Nucleotide cyclase"/>
    <property type="match status" value="1"/>
</dbReference>
<dbReference type="SMART" id="SM00044">
    <property type="entry name" value="CYCc"/>
    <property type="match status" value="1"/>
</dbReference>
<evidence type="ECO:0000256" key="2">
    <source>
        <dbReference type="SAM" id="Phobius"/>
    </source>
</evidence>
<keyword evidence="2" id="KW-1133">Transmembrane helix</keyword>
<evidence type="ECO:0000256" key="1">
    <source>
        <dbReference type="SAM" id="MobiDB-lite"/>
    </source>
</evidence>
<dbReference type="InterPro" id="IPR029787">
    <property type="entry name" value="Nucleotide_cyclase"/>
</dbReference>
<name>A0A367ZR27_9BACT</name>
<sequence>MKRTLPQLLAMALLGAALMALLLLLTKGGLLNSWALDQLWYLNGPIPATRSRDPAVYDPEVVVAGIDNPTLRALRGSHPRLPRQVHAALIDRLTAMGARLIGFDVTFDQPGDPVEDAILLESVKRSGRVISNCYLKNDEAFSRLWIEGRAFFREAARSEGFVDMPLDYDHFIRRTRLYAPKGELPCRVSLALAMYLADIGRQPSDVEYRRTHLLLPRVEGLAPVPLALDYTGLSLIGFQGPPGTVPTFSVLDILEGKVATAAIQDKCVLVGGVAEEFRDSFHTPFSKKGDMPGVEIHAHILQNLFMNRLPREWTGPTWWLFLLGLAMATAIFSGWRKPERAVFWVAGAALAALVIVLWLFPAQALFLNPFDLWAALALGWLSALSLDTLWLRQEKNTIARLFHRYVAPNLLDQLLEHPEAIALGGARRQAVVLFADVRGFTRICEERPPEDVITFLNTYFNAVTQIIFDHGGVLDKYIGDGLMAFFGVPIASGREAEQAVRAALAIRQTLVKLRAEGQAAGDFPIREIGIGINGGEVVVGNVGSEMHQEYTLLGDTVNVAARLEALARSGEVLISSWVAQRLPPGVFRLEARGAMQVKGRRGEVEAFEVVGLAAGETPPTSGPPATPADLQKSPENADA</sequence>
<dbReference type="AlphaFoldDB" id="A0A367ZR27"/>
<keyword evidence="2" id="KW-0812">Transmembrane</keyword>
<feature type="region of interest" description="Disordered" evidence="1">
    <location>
        <begin position="613"/>
        <end position="639"/>
    </location>
</feature>
<dbReference type="GO" id="GO:0006171">
    <property type="term" value="P:cAMP biosynthetic process"/>
    <property type="evidence" value="ECO:0007669"/>
    <property type="project" value="TreeGrafter"/>
</dbReference>
<dbReference type="Proteomes" id="UP000252355">
    <property type="component" value="Unassembled WGS sequence"/>
</dbReference>
<dbReference type="CDD" id="cd07302">
    <property type="entry name" value="CHD"/>
    <property type="match status" value="1"/>
</dbReference>
<dbReference type="SMART" id="SM01080">
    <property type="entry name" value="CHASE2"/>
    <property type="match status" value="1"/>
</dbReference>
<protein>
    <submittedName>
        <fullName evidence="4">Adenylate cyclase</fullName>
    </submittedName>
</protein>
<feature type="domain" description="Guanylate cyclase" evidence="3">
    <location>
        <begin position="431"/>
        <end position="564"/>
    </location>
</feature>
<accession>A0A367ZR27</accession>
<feature type="transmembrane region" description="Helical" evidence="2">
    <location>
        <begin position="317"/>
        <end position="335"/>
    </location>
</feature>
<proteinExistence type="predicted"/>
<dbReference type="PANTHER" id="PTHR43081">
    <property type="entry name" value="ADENYLATE CYCLASE, TERMINAL-DIFFERENTIATION SPECIFIC-RELATED"/>
    <property type="match status" value="1"/>
</dbReference>
<dbReference type="InterPro" id="IPR050697">
    <property type="entry name" value="Adenylyl/Guanylyl_Cyclase_3/4"/>
</dbReference>
<dbReference type="Pfam" id="PF00211">
    <property type="entry name" value="Guanylate_cyc"/>
    <property type="match status" value="1"/>
</dbReference>
<dbReference type="InterPro" id="IPR001054">
    <property type="entry name" value="A/G_cyclase"/>
</dbReference>
<dbReference type="GO" id="GO:0004016">
    <property type="term" value="F:adenylate cyclase activity"/>
    <property type="evidence" value="ECO:0007669"/>
    <property type="project" value="UniProtKB-ARBA"/>
</dbReference>
<evidence type="ECO:0000313" key="4">
    <source>
        <dbReference type="EMBL" id="RCK80297.1"/>
    </source>
</evidence>
<dbReference type="Gene3D" id="3.30.70.1230">
    <property type="entry name" value="Nucleotide cyclase"/>
    <property type="match status" value="1"/>
</dbReference>
<organism evidence="4 5">
    <name type="scientific">Candidatus Ozemobacter sibiricus</name>
    <dbReference type="NCBI Taxonomy" id="2268124"/>
    <lineage>
        <taxon>Bacteria</taxon>
        <taxon>Candidatus Ozemobacteria</taxon>
        <taxon>Candidatus Ozemobacterales</taxon>
        <taxon>Candidatus Ozemobacteraceae</taxon>
        <taxon>Candidatus Ozemobacter</taxon>
    </lineage>
</organism>
<dbReference type="InterPro" id="IPR007890">
    <property type="entry name" value="CHASE2"/>
</dbReference>